<organism evidence="1 2">
    <name type="scientific">Danxiaibacter flavus</name>
    <dbReference type="NCBI Taxonomy" id="3049108"/>
    <lineage>
        <taxon>Bacteria</taxon>
        <taxon>Pseudomonadati</taxon>
        <taxon>Bacteroidota</taxon>
        <taxon>Chitinophagia</taxon>
        <taxon>Chitinophagales</taxon>
        <taxon>Chitinophagaceae</taxon>
        <taxon>Danxiaibacter</taxon>
    </lineage>
</organism>
<name>A0ABV3ZIX9_9BACT</name>
<comment type="caution">
    <text evidence="1">The sequence shown here is derived from an EMBL/GenBank/DDBJ whole genome shotgun (WGS) entry which is preliminary data.</text>
</comment>
<gene>
    <name evidence="1" type="ORF">QTN47_20185</name>
</gene>
<protein>
    <submittedName>
        <fullName evidence="1">Uncharacterized protein</fullName>
    </submittedName>
</protein>
<sequence length="81" mass="9112">MALFVTTIIIKNADIQALSAIKKGLPPKLYRLIIYTFSEPGKSTLHVELERQAQTIETVVNEVLSVLEKLSLGFSFTITYR</sequence>
<evidence type="ECO:0000313" key="1">
    <source>
        <dbReference type="EMBL" id="MEX6689837.1"/>
    </source>
</evidence>
<dbReference type="Proteomes" id="UP001560573">
    <property type="component" value="Unassembled WGS sequence"/>
</dbReference>
<accession>A0ABV3ZIX9</accession>
<dbReference type="EMBL" id="JAULBC010000007">
    <property type="protein sequence ID" value="MEX6689837.1"/>
    <property type="molecule type" value="Genomic_DNA"/>
</dbReference>
<keyword evidence="2" id="KW-1185">Reference proteome</keyword>
<reference evidence="1 2" key="1">
    <citation type="submission" date="2023-07" db="EMBL/GenBank/DDBJ databases">
        <authorList>
            <person name="Lian W.-H."/>
        </authorList>
    </citation>
    <scope>NUCLEOTIDE SEQUENCE [LARGE SCALE GENOMIC DNA]</scope>
    <source>
        <strain evidence="1 2">SYSU DXS3180</strain>
    </source>
</reference>
<evidence type="ECO:0000313" key="2">
    <source>
        <dbReference type="Proteomes" id="UP001560573"/>
    </source>
</evidence>
<proteinExistence type="predicted"/>